<reference evidence="2" key="2">
    <citation type="journal article" date="2017" name="Nat. Plants">
        <title>The Aegilops tauschii genome reveals multiple impacts of transposons.</title>
        <authorList>
            <person name="Zhao G."/>
            <person name="Zou C."/>
            <person name="Li K."/>
            <person name="Wang K."/>
            <person name="Li T."/>
            <person name="Gao L."/>
            <person name="Zhang X."/>
            <person name="Wang H."/>
            <person name="Yang Z."/>
            <person name="Liu X."/>
            <person name="Jiang W."/>
            <person name="Mao L."/>
            <person name="Kong X."/>
            <person name="Jiao Y."/>
            <person name="Jia J."/>
        </authorList>
    </citation>
    <scope>NUCLEOTIDE SEQUENCE [LARGE SCALE GENOMIC DNA]</scope>
    <source>
        <strain evidence="2">cv. AL8/78</strain>
    </source>
</reference>
<dbReference type="Proteomes" id="UP000015105">
    <property type="component" value="Chromosome 5D"/>
</dbReference>
<reference evidence="2" key="1">
    <citation type="journal article" date="2014" name="Science">
        <title>Ancient hybridizations among the ancestral genomes of bread wheat.</title>
        <authorList>
            <consortium name="International Wheat Genome Sequencing Consortium,"/>
            <person name="Marcussen T."/>
            <person name="Sandve S.R."/>
            <person name="Heier L."/>
            <person name="Spannagl M."/>
            <person name="Pfeifer M."/>
            <person name="Jakobsen K.S."/>
            <person name="Wulff B.B."/>
            <person name="Steuernagel B."/>
            <person name="Mayer K.F."/>
            <person name="Olsen O.A."/>
        </authorList>
    </citation>
    <scope>NUCLEOTIDE SEQUENCE [LARGE SCALE GENOMIC DNA]</scope>
    <source>
        <strain evidence="2">cv. AL8/78</strain>
    </source>
</reference>
<dbReference type="AlphaFoldDB" id="A0A453KMJ8"/>
<dbReference type="Gramene" id="AET5Gv20459900.5">
    <property type="protein sequence ID" value="AET5Gv20459900.5"/>
    <property type="gene ID" value="AET5Gv20459900"/>
</dbReference>
<organism evidence="1 2">
    <name type="scientific">Aegilops tauschii subsp. strangulata</name>
    <name type="common">Goatgrass</name>
    <dbReference type="NCBI Taxonomy" id="200361"/>
    <lineage>
        <taxon>Eukaryota</taxon>
        <taxon>Viridiplantae</taxon>
        <taxon>Streptophyta</taxon>
        <taxon>Embryophyta</taxon>
        <taxon>Tracheophyta</taxon>
        <taxon>Spermatophyta</taxon>
        <taxon>Magnoliopsida</taxon>
        <taxon>Liliopsida</taxon>
        <taxon>Poales</taxon>
        <taxon>Poaceae</taxon>
        <taxon>BOP clade</taxon>
        <taxon>Pooideae</taxon>
        <taxon>Triticodae</taxon>
        <taxon>Triticeae</taxon>
        <taxon>Triticinae</taxon>
        <taxon>Aegilops</taxon>
    </lineage>
</organism>
<proteinExistence type="predicted"/>
<reference evidence="1" key="4">
    <citation type="submission" date="2019-03" db="UniProtKB">
        <authorList>
            <consortium name="EnsemblPlants"/>
        </authorList>
    </citation>
    <scope>IDENTIFICATION</scope>
</reference>
<reference evidence="1" key="3">
    <citation type="journal article" date="2017" name="Nature">
        <title>Genome sequence of the progenitor of the wheat D genome Aegilops tauschii.</title>
        <authorList>
            <person name="Luo M.C."/>
            <person name="Gu Y.Q."/>
            <person name="Puiu D."/>
            <person name="Wang H."/>
            <person name="Twardziok S.O."/>
            <person name="Deal K.R."/>
            <person name="Huo N."/>
            <person name="Zhu T."/>
            <person name="Wang L."/>
            <person name="Wang Y."/>
            <person name="McGuire P.E."/>
            <person name="Liu S."/>
            <person name="Long H."/>
            <person name="Ramasamy R.K."/>
            <person name="Rodriguez J.C."/>
            <person name="Van S.L."/>
            <person name="Yuan L."/>
            <person name="Wang Z."/>
            <person name="Xia Z."/>
            <person name="Xiao L."/>
            <person name="Anderson O.D."/>
            <person name="Ouyang S."/>
            <person name="Liang Y."/>
            <person name="Zimin A.V."/>
            <person name="Pertea G."/>
            <person name="Qi P."/>
            <person name="Bennetzen J.L."/>
            <person name="Dai X."/>
            <person name="Dawson M.W."/>
            <person name="Muller H.G."/>
            <person name="Kugler K."/>
            <person name="Rivarola-Duarte L."/>
            <person name="Spannagl M."/>
            <person name="Mayer K.F.X."/>
            <person name="Lu F.H."/>
            <person name="Bevan M.W."/>
            <person name="Leroy P."/>
            <person name="Li P."/>
            <person name="You F.M."/>
            <person name="Sun Q."/>
            <person name="Liu Z."/>
            <person name="Lyons E."/>
            <person name="Wicker T."/>
            <person name="Salzberg S.L."/>
            <person name="Devos K.M."/>
            <person name="Dvorak J."/>
        </authorList>
    </citation>
    <scope>NUCLEOTIDE SEQUENCE [LARGE SCALE GENOMIC DNA]</scope>
    <source>
        <strain evidence="1">cv. AL8/78</strain>
    </source>
</reference>
<name>A0A453KMJ8_AEGTS</name>
<dbReference type="EnsemblPlants" id="AET5Gv20459900.5">
    <property type="protein sequence ID" value="AET5Gv20459900.5"/>
    <property type="gene ID" value="AET5Gv20459900"/>
</dbReference>
<sequence length="92" mass="10724">MLVSIIFTCHSQKEQAHSILRMAHKTKRCSRGRWQTLITARHPLATDGLNNTWKKNIAIHTSKRGQDMDWIKCISYRKRNNSWRFAIMEGGG</sequence>
<evidence type="ECO:0000313" key="2">
    <source>
        <dbReference type="Proteomes" id="UP000015105"/>
    </source>
</evidence>
<evidence type="ECO:0000313" key="1">
    <source>
        <dbReference type="EnsemblPlants" id="AET5Gv20459900.5"/>
    </source>
</evidence>
<keyword evidence="2" id="KW-1185">Reference proteome</keyword>
<accession>A0A453KMJ8</accession>
<protein>
    <submittedName>
        <fullName evidence="1">Uncharacterized protein</fullName>
    </submittedName>
</protein>
<reference evidence="1" key="5">
    <citation type="journal article" date="2021" name="G3 (Bethesda)">
        <title>Aegilops tauschii genome assembly Aet v5.0 features greater sequence contiguity and improved annotation.</title>
        <authorList>
            <person name="Wang L."/>
            <person name="Zhu T."/>
            <person name="Rodriguez J.C."/>
            <person name="Deal K.R."/>
            <person name="Dubcovsky J."/>
            <person name="McGuire P.E."/>
            <person name="Lux T."/>
            <person name="Spannagl M."/>
            <person name="Mayer K.F.X."/>
            <person name="Baldrich P."/>
            <person name="Meyers B.C."/>
            <person name="Huo N."/>
            <person name="Gu Y.Q."/>
            <person name="Zhou H."/>
            <person name="Devos K.M."/>
            <person name="Bennetzen J.L."/>
            <person name="Unver T."/>
            <person name="Budak H."/>
            <person name="Gulick P.J."/>
            <person name="Galiba G."/>
            <person name="Kalapos B."/>
            <person name="Nelson D.R."/>
            <person name="Li P."/>
            <person name="You F.M."/>
            <person name="Luo M.C."/>
            <person name="Dvorak J."/>
        </authorList>
    </citation>
    <scope>NUCLEOTIDE SEQUENCE [LARGE SCALE GENOMIC DNA]</scope>
    <source>
        <strain evidence="1">cv. AL8/78</strain>
    </source>
</reference>